<evidence type="ECO:0000256" key="5">
    <source>
        <dbReference type="ARBA" id="ARBA00022989"/>
    </source>
</evidence>
<keyword evidence="7" id="KW-0604">Photosystem II</keyword>
<keyword evidence="4 8" id="KW-0812">Transmembrane</keyword>
<organism evidence="9">
    <name type="scientific">Tetraselmis chuii</name>
    <dbReference type="NCBI Taxonomy" id="63592"/>
    <lineage>
        <taxon>Eukaryota</taxon>
        <taxon>Viridiplantae</taxon>
        <taxon>Chlorophyta</taxon>
        <taxon>core chlorophytes</taxon>
        <taxon>Chlorodendrophyceae</taxon>
        <taxon>Chlorodendrales</taxon>
        <taxon>Chlorodendraceae</taxon>
        <taxon>Tetraselmis</taxon>
    </lineage>
</organism>
<proteinExistence type="inferred from homology"/>
<dbReference type="PANTHER" id="PTHR35774:SF1">
    <property type="entry name" value="PHOTOSYSTEM II REACTION CENTER PROTEIN M"/>
    <property type="match status" value="1"/>
</dbReference>
<evidence type="ECO:0000256" key="4">
    <source>
        <dbReference type="ARBA" id="ARBA00022692"/>
    </source>
</evidence>
<keyword evidence="6 8" id="KW-0472">Membrane</keyword>
<evidence type="ECO:0000256" key="8">
    <source>
        <dbReference type="SAM" id="Phobius"/>
    </source>
</evidence>
<dbReference type="SUPFAM" id="SSF161033">
    <property type="entry name" value="Photosystem II reaction center protein M, PsbM"/>
    <property type="match status" value="1"/>
</dbReference>
<keyword evidence="3" id="KW-0602">Photosynthesis</keyword>
<evidence type="ECO:0000256" key="3">
    <source>
        <dbReference type="ARBA" id="ARBA00022531"/>
    </source>
</evidence>
<dbReference type="HAMAP" id="MF_00438">
    <property type="entry name" value="PSII_PsbM"/>
    <property type="match status" value="1"/>
</dbReference>
<dbReference type="GO" id="GO:0019684">
    <property type="term" value="P:photosynthesis, light reaction"/>
    <property type="evidence" value="ECO:0007669"/>
    <property type="project" value="InterPro"/>
</dbReference>
<dbReference type="AlphaFoldDB" id="A0A7S1T0W1"/>
<dbReference type="InterPro" id="IPR007826">
    <property type="entry name" value="PSII_PsbM"/>
</dbReference>
<gene>
    <name evidence="9" type="ORF">TCHU04912_LOCUS17206</name>
</gene>
<dbReference type="EMBL" id="HBGG01032881">
    <property type="protein sequence ID" value="CAD9214966.1"/>
    <property type="molecule type" value="Transcribed_RNA"/>
</dbReference>
<feature type="transmembrane region" description="Helical" evidence="8">
    <location>
        <begin position="79"/>
        <end position="101"/>
    </location>
</feature>
<name>A0A7S1T0W1_9CHLO</name>
<keyword evidence="5 8" id="KW-1133">Transmembrane helix</keyword>
<evidence type="ECO:0000256" key="1">
    <source>
        <dbReference type="ARBA" id="ARBA00004167"/>
    </source>
</evidence>
<dbReference type="Pfam" id="PF05151">
    <property type="entry name" value="PsbM"/>
    <property type="match status" value="1"/>
</dbReference>
<evidence type="ECO:0000256" key="2">
    <source>
        <dbReference type="ARBA" id="ARBA00022469"/>
    </source>
</evidence>
<evidence type="ECO:0000256" key="6">
    <source>
        <dbReference type="ARBA" id="ARBA00023136"/>
    </source>
</evidence>
<evidence type="ECO:0000313" key="9">
    <source>
        <dbReference type="EMBL" id="CAD9214966.1"/>
    </source>
</evidence>
<protein>
    <submittedName>
        <fullName evidence="9">Uncharacterized protein</fullName>
    </submittedName>
</protein>
<evidence type="ECO:0000256" key="7">
    <source>
        <dbReference type="ARBA" id="ARBA00023276"/>
    </source>
</evidence>
<dbReference type="GO" id="GO:0009523">
    <property type="term" value="C:photosystem II"/>
    <property type="evidence" value="ECO:0007669"/>
    <property type="project" value="UniProtKB-KW"/>
</dbReference>
<comment type="subcellular location">
    <subcellularLocation>
        <location evidence="1">Membrane</location>
        <topology evidence="1">Single-pass membrane protein</topology>
    </subcellularLocation>
</comment>
<dbReference type="NCBIfam" id="TIGR03038">
    <property type="entry name" value="PS_II_psbM"/>
    <property type="match status" value="1"/>
</dbReference>
<accession>A0A7S1T0W1</accession>
<dbReference type="PANTHER" id="PTHR35774">
    <property type="entry name" value="PHOTOSYSTEM II REACTION CENTER PROTEIN M"/>
    <property type="match status" value="1"/>
</dbReference>
<dbReference type="GO" id="GO:0005737">
    <property type="term" value="C:cytoplasm"/>
    <property type="evidence" value="ECO:0007669"/>
    <property type="project" value="UniProtKB-ARBA"/>
</dbReference>
<dbReference type="InterPro" id="IPR037269">
    <property type="entry name" value="PSII_PsbM_sf"/>
</dbReference>
<keyword evidence="2" id="KW-0674">Reaction center</keyword>
<reference evidence="9" key="1">
    <citation type="submission" date="2021-01" db="EMBL/GenBank/DDBJ databases">
        <authorList>
            <person name="Corre E."/>
            <person name="Pelletier E."/>
            <person name="Niang G."/>
            <person name="Scheremetjew M."/>
            <person name="Finn R."/>
            <person name="Kale V."/>
            <person name="Holt S."/>
            <person name="Cochrane G."/>
            <person name="Meng A."/>
            <person name="Brown T."/>
            <person name="Cohen L."/>
        </authorList>
    </citation>
    <scope>NUCLEOTIDE SEQUENCE</scope>
    <source>
        <strain evidence="9">PLY429</strain>
    </source>
</reference>
<sequence>MALSLTSVVGLKPLTTARTSVQVRRSARVVSCAHNADRSVKVAERSALAASVSAAPFVATQSAMAAQEVMGEMALEVNVLGLIATALFIIIPTAFLLTLYIKSSSEGNVSGGFGQKYYTESRGAGKKKTNLTAKLTGKGVGLYAEDKK</sequence>